<dbReference type="OMA" id="HWHDPED"/>
<gene>
    <name evidence="2" type="ORF">F503_08876</name>
</gene>
<evidence type="ECO:0000313" key="3">
    <source>
        <dbReference type="Proteomes" id="UP000016923"/>
    </source>
</evidence>
<evidence type="ECO:0000313" key="2">
    <source>
        <dbReference type="EMBL" id="EPE02999.1"/>
    </source>
</evidence>
<feature type="region of interest" description="Disordered" evidence="1">
    <location>
        <begin position="286"/>
        <end position="341"/>
    </location>
</feature>
<protein>
    <recommendedName>
        <fullName evidence="4">Magnesium chelatase</fullName>
    </recommendedName>
</protein>
<evidence type="ECO:0000256" key="1">
    <source>
        <dbReference type="SAM" id="MobiDB-lite"/>
    </source>
</evidence>
<feature type="region of interest" description="Disordered" evidence="1">
    <location>
        <begin position="118"/>
        <end position="146"/>
    </location>
</feature>
<keyword evidence="3" id="KW-1185">Reference proteome</keyword>
<evidence type="ECO:0008006" key="4">
    <source>
        <dbReference type="Google" id="ProtNLM"/>
    </source>
</evidence>
<dbReference type="OrthoDB" id="5582146at2759"/>
<dbReference type="eggNOG" id="ENOG502QQMN">
    <property type="taxonomic scope" value="Eukaryota"/>
</dbReference>
<accession>S3BP19</accession>
<dbReference type="PANTHER" id="PTHR11603">
    <property type="entry name" value="AAA FAMILY ATPASE"/>
    <property type="match status" value="1"/>
</dbReference>
<sequence length="494" mass="52322">MNFDIGGAGAEIIDRVHGLSDLELAVLLSLVSREHCVIGTPEDAVDDLVDELSLIALSVFGLRCAVVDCHAGTTLEDFATSLFVPPTTSPVSAANNNGQQQHYSSNATTATTDYFLLSPTRRPSQSSHTPGPRSPRSPMSHLPTGATVASASAASAASASALATPTTMAHIVLAKNLNCAPEAVQIQALELMRTRHIFTATAMQTTPKPFLLVAVVAAERGFLWDAGGVDACAAKEVPVTPSHISTAGTAGPKRAPHMTAHLNDFFSMGHWHDPEDGYPNIEEREEAELGAEAKDEHDTSSYNDETGTDSDSVVRLSESGGYGHSGSIHTSRPQPAASPPLFSEADIDHLATLTKEVRVDIEVLRYQMNIIAFLRIHRAVAVVGPGTSGHSCVSPIATKHFEKLAQCLAPLHRLDYVTPALVTLAARKTYLHRIRTVPVGHSGARLSAVHERTMQWGGEKAAVEALLEGVSPEDVIESVLGSVAPPTTGIALHV</sequence>
<proteinExistence type="predicted"/>
<dbReference type="HOGENOM" id="CLU_034390_0_0_1"/>
<dbReference type="PANTHER" id="PTHR11603:SF132">
    <property type="entry name" value="C2H2-TYPE DOMAIN-CONTAINING PROTEIN"/>
    <property type="match status" value="1"/>
</dbReference>
<dbReference type="Proteomes" id="UP000016923">
    <property type="component" value="Unassembled WGS sequence"/>
</dbReference>
<reference evidence="2 3" key="1">
    <citation type="journal article" date="2013" name="BMC Genomics">
        <title>The genome and transcriptome of the pine saprophyte Ophiostoma piceae, and a comparison with the bark beetle-associated pine pathogen Grosmannia clavigera.</title>
        <authorList>
            <person name="Haridas S."/>
            <person name="Wang Y."/>
            <person name="Lim L."/>
            <person name="Massoumi Alamouti S."/>
            <person name="Jackman S."/>
            <person name="Docking R."/>
            <person name="Robertson G."/>
            <person name="Birol I."/>
            <person name="Bohlmann J."/>
            <person name="Breuil C."/>
        </authorList>
    </citation>
    <scope>NUCLEOTIDE SEQUENCE [LARGE SCALE GENOMIC DNA]</scope>
    <source>
        <strain evidence="2 3">UAMH 11346</strain>
    </source>
</reference>
<dbReference type="VEuPathDB" id="FungiDB:F503_08876"/>
<dbReference type="EMBL" id="KE148172">
    <property type="protein sequence ID" value="EPE02999.1"/>
    <property type="molecule type" value="Genomic_DNA"/>
</dbReference>
<dbReference type="InterPro" id="IPR052041">
    <property type="entry name" value="Nucleic_acid_metab_PIN/TRAM"/>
</dbReference>
<name>S3BP19_OPHP1</name>
<dbReference type="Gene3D" id="1.10.8.80">
    <property type="entry name" value="Magnesium chelatase subunit I, C-Terminal domain"/>
    <property type="match status" value="1"/>
</dbReference>
<feature type="compositionally biased region" description="Polar residues" evidence="1">
    <location>
        <begin position="300"/>
        <end position="311"/>
    </location>
</feature>
<dbReference type="AlphaFoldDB" id="S3BP19"/>
<organism evidence="2 3">
    <name type="scientific">Ophiostoma piceae (strain UAMH 11346)</name>
    <name type="common">Sap stain fungus</name>
    <dbReference type="NCBI Taxonomy" id="1262450"/>
    <lineage>
        <taxon>Eukaryota</taxon>
        <taxon>Fungi</taxon>
        <taxon>Dikarya</taxon>
        <taxon>Ascomycota</taxon>
        <taxon>Pezizomycotina</taxon>
        <taxon>Sordariomycetes</taxon>
        <taxon>Sordariomycetidae</taxon>
        <taxon>Ophiostomatales</taxon>
        <taxon>Ophiostomataceae</taxon>
        <taxon>Ophiostoma</taxon>
    </lineage>
</organism>